<evidence type="ECO:0000256" key="3">
    <source>
        <dbReference type="ARBA" id="ARBA00038471"/>
    </source>
</evidence>
<dbReference type="Proteomes" id="UP001372338">
    <property type="component" value="Unassembled WGS sequence"/>
</dbReference>
<name>A0AAN9E4J7_CROPI</name>
<dbReference type="Pfam" id="PF04043">
    <property type="entry name" value="PMEI"/>
    <property type="match status" value="1"/>
</dbReference>
<evidence type="ECO:0000256" key="1">
    <source>
        <dbReference type="ARBA" id="ARBA00022729"/>
    </source>
</evidence>
<dbReference type="InterPro" id="IPR035513">
    <property type="entry name" value="Invertase/methylesterase_inhib"/>
</dbReference>
<dbReference type="SUPFAM" id="SSF101148">
    <property type="entry name" value="Plant invertase/pectin methylesterase inhibitor"/>
    <property type="match status" value="1"/>
</dbReference>
<dbReference type="PANTHER" id="PTHR35357">
    <property type="entry name" value="OS02G0537100 PROTEIN"/>
    <property type="match status" value="1"/>
</dbReference>
<feature type="chain" id="PRO_5042899343" description="Pectinesterase inhibitor domain-containing protein" evidence="4">
    <location>
        <begin position="27"/>
        <end position="179"/>
    </location>
</feature>
<evidence type="ECO:0000256" key="2">
    <source>
        <dbReference type="ARBA" id="ARBA00023157"/>
    </source>
</evidence>
<dbReference type="Gene3D" id="1.20.140.40">
    <property type="entry name" value="Invertase/pectin methylesterase inhibitor family protein"/>
    <property type="match status" value="1"/>
</dbReference>
<comment type="caution">
    <text evidence="6">The sequence shown here is derived from an EMBL/GenBank/DDBJ whole genome shotgun (WGS) entry which is preliminary data.</text>
</comment>
<feature type="signal peptide" evidence="4">
    <location>
        <begin position="1"/>
        <end position="26"/>
    </location>
</feature>
<evidence type="ECO:0000313" key="7">
    <source>
        <dbReference type="Proteomes" id="UP001372338"/>
    </source>
</evidence>
<organism evidence="6 7">
    <name type="scientific">Crotalaria pallida</name>
    <name type="common">Smooth rattlebox</name>
    <name type="synonym">Crotalaria striata</name>
    <dbReference type="NCBI Taxonomy" id="3830"/>
    <lineage>
        <taxon>Eukaryota</taxon>
        <taxon>Viridiplantae</taxon>
        <taxon>Streptophyta</taxon>
        <taxon>Embryophyta</taxon>
        <taxon>Tracheophyta</taxon>
        <taxon>Spermatophyta</taxon>
        <taxon>Magnoliopsida</taxon>
        <taxon>eudicotyledons</taxon>
        <taxon>Gunneridae</taxon>
        <taxon>Pentapetalae</taxon>
        <taxon>rosids</taxon>
        <taxon>fabids</taxon>
        <taxon>Fabales</taxon>
        <taxon>Fabaceae</taxon>
        <taxon>Papilionoideae</taxon>
        <taxon>50 kb inversion clade</taxon>
        <taxon>genistoids sensu lato</taxon>
        <taxon>core genistoids</taxon>
        <taxon>Crotalarieae</taxon>
        <taxon>Crotalaria</taxon>
    </lineage>
</organism>
<proteinExistence type="inferred from homology"/>
<dbReference type="GO" id="GO:0004857">
    <property type="term" value="F:enzyme inhibitor activity"/>
    <property type="evidence" value="ECO:0007669"/>
    <property type="project" value="InterPro"/>
</dbReference>
<evidence type="ECO:0000259" key="5">
    <source>
        <dbReference type="SMART" id="SM00856"/>
    </source>
</evidence>
<dbReference type="CDD" id="cd14859">
    <property type="entry name" value="PMEI_like"/>
    <property type="match status" value="1"/>
</dbReference>
<dbReference type="NCBIfam" id="TIGR01614">
    <property type="entry name" value="PME_inhib"/>
    <property type="match status" value="1"/>
</dbReference>
<sequence length="179" mass="20025">MIKHHSFCFFLYLMLFIFILIHPSCASTKNVTKLVDEVCAKASNYSFCIESLYSDPQTPKSDTYGLAYVAFRLAYLNATSTRDYIEKLLKKANSSNRMHLQKCDSDYKKAVSAIETAYNDLNSETFFELADLAGDASHAAEDCQATIKGTHHSMIHFLSDSLKGLCEICVVISKLFTGS</sequence>
<dbReference type="EMBL" id="JAYWIO010000008">
    <property type="protein sequence ID" value="KAK7246050.1"/>
    <property type="molecule type" value="Genomic_DNA"/>
</dbReference>
<feature type="domain" description="Pectinesterase inhibitor" evidence="5">
    <location>
        <begin position="30"/>
        <end position="172"/>
    </location>
</feature>
<dbReference type="InterPro" id="IPR006501">
    <property type="entry name" value="Pectinesterase_inhib_dom"/>
</dbReference>
<protein>
    <recommendedName>
        <fullName evidence="5">Pectinesterase inhibitor domain-containing protein</fullName>
    </recommendedName>
</protein>
<dbReference type="PANTHER" id="PTHR35357:SF8">
    <property type="entry name" value="OS01G0111000 PROTEIN"/>
    <property type="match status" value="1"/>
</dbReference>
<evidence type="ECO:0000256" key="4">
    <source>
        <dbReference type="SAM" id="SignalP"/>
    </source>
</evidence>
<gene>
    <name evidence="6" type="ORF">RIF29_40908</name>
</gene>
<evidence type="ECO:0000313" key="6">
    <source>
        <dbReference type="EMBL" id="KAK7246050.1"/>
    </source>
</evidence>
<keyword evidence="1 4" id="KW-0732">Signal</keyword>
<comment type="similarity">
    <text evidence="3">Belongs to the PMEI family.</text>
</comment>
<accession>A0AAN9E4J7</accession>
<keyword evidence="2" id="KW-1015">Disulfide bond</keyword>
<dbReference type="AlphaFoldDB" id="A0AAN9E4J7"/>
<dbReference type="SMART" id="SM00856">
    <property type="entry name" value="PMEI"/>
    <property type="match status" value="1"/>
</dbReference>
<keyword evidence="7" id="KW-1185">Reference proteome</keyword>
<reference evidence="6 7" key="1">
    <citation type="submission" date="2024-01" db="EMBL/GenBank/DDBJ databases">
        <title>The genomes of 5 underutilized Papilionoideae crops provide insights into root nodulation and disease resistanc.</title>
        <authorList>
            <person name="Yuan L."/>
        </authorList>
    </citation>
    <scope>NUCLEOTIDE SEQUENCE [LARGE SCALE GENOMIC DNA]</scope>
    <source>
        <strain evidence="6">ZHUSHIDOU_FW_LH</strain>
        <tissue evidence="6">Leaf</tissue>
    </source>
</reference>